<accession>A0A845L7N0</accession>
<dbReference type="Gene3D" id="3.30.1330.10">
    <property type="entry name" value="PurM-like, N-terminal domain"/>
    <property type="match status" value="1"/>
</dbReference>
<reference evidence="2 3" key="1">
    <citation type="submission" date="2020-01" db="EMBL/GenBank/DDBJ databases">
        <title>Whole genome sequence of Heliobacterium gestii DSM 11169.</title>
        <authorList>
            <person name="Kyndt J.A."/>
            <person name="Meyer T.E."/>
        </authorList>
    </citation>
    <scope>NUCLEOTIDE SEQUENCE [LARGE SCALE GENOMIC DNA]</scope>
    <source>
        <strain evidence="2 3">DSM 11169</strain>
    </source>
</reference>
<dbReference type="EMBL" id="WXEX01000004">
    <property type="protein sequence ID" value="MZP42727.1"/>
    <property type="molecule type" value="Genomic_DNA"/>
</dbReference>
<name>A0A845L7N0_HELGE</name>
<proteinExistence type="predicted"/>
<feature type="domain" description="PurM-like N-terminal" evidence="1">
    <location>
        <begin position="7"/>
        <end position="90"/>
    </location>
</feature>
<dbReference type="SUPFAM" id="SSF55326">
    <property type="entry name" value="PurM N-terminal domain-like"/>
    <property type="match status" value="1"/>
</dbReference>
<comment type="caution">
    <text evidence="2">The sequence shown here is derived from an EMBL/GenBank/DDBJ whole genome shotgun (WGS) entry which is preliminary data.</text>
</comment>
<keyword evidence="3" id="KW-1185">Reference proteome</keyword>
<keyword evidence="2" id="KW-0808">Transferase</keyword>
<dbReference type="InterPro" id="IPR016188">
    <property type="entry name" value="PurM-like_N"/>
</dbReference>
<dbReference type="Proteomes" id="UP000471031">
    <property type="component" value="Unassembled WGS sequence"/>
</dbReference>
<dbReference type="OrthoDB" id="9805740at2"/>
<protein>
    <submittedName>
        <fullName evidence="2">Alpha-ribazole kinase</fullName>
    </submittedName>
</protein>
<sequence>MGYKGRDVEVVFLSDDQCLVVACDSCGAIGGKERDAVQVPPYIVGICTTRVALMEVLAVGAEPVALTAAIANEPFPTGGEVLAGVRDELGAIGKRDLPIAISTEKNIPTEQTGVGITVVGAVKREGLRVGASRPGDQVYCLGWPKVGAEVVSDDGKPIARAEHVRALLADPRVREVVPVGSKGIRVEAENLAAAVRCRVVGWQEDTPLDLAKSAGPSTCLIFTAETSPPQIAGAPIHHLGELKEKAR</sequence>
<keyword evidence="2" id="KW-0418">Kinase</keyword>
<evidence type="ECO:0000259" key="1">
    <source>
        <dbReference type="Pfam" id="PF00586"/>
    </source>
</evidence>
<dbReference type="Pfam" id="PF00586">
    <property type="entry name" value="AIRS"/>
    <property type="match status" value="1"/>
</dbReference>
<gene>
    <name evidence="2" type="ORF">GTO89_06695</name>
</gene>
<dbReference type="InterPro" id="IPR036921">
    <property type="entry name" value="PurM-like_N_sf"/>
</dbReference>
<evidence type="ECO:0000313" key="2">
    <source>
        <dbReference type="EMBL" id="MZP42727.1"/>
    </source>
</evidence>
<dbReference type="GO" id="GO:0016301">
    <property type="term" value="F:kinase activity"/>
    <property type="evidence" value="ECO:0007669"/>
    <property type="project" value="UniProtKB-KW"/>
</dbReference>
<organism evidence="2 3">
    <name type="scientific">Heliomicrobium gestii</name>
    <name type="common">Heliobacterium gestii</name>
    <dbReference type="NCBI Taxonomy" id="2699"/>
    <lineage>
        <taxon>Bacteria</taxon>
        <taxon>Bacillati</taxon>
        <taxon>Bacillota</taxon>
        <taxon>Clostridia</taxon>
        <taxon>Eubacteriales</taxon>
        <taxon>Heliobacteriaceae</taxon>
        <taxon>Heliomicrobium</taxon>
    </lineage>
</organism>
<evidence type="ECO:0000313" key="3">
    <source>
        <dbReference type="Proteomes" id="UP000471031"/>
    </source>
</evidence>
<dbReference type="AlphaFoldDB" id="A0A845L7N0"/>